<feature type="compositionally biased region" description="Acidic residues" evidence="1">
    <location>
        <begin position="61"/>
        <end position="70"/>
    </location>
</feature>
<keyword evidence="3" id="KW-1185">Reference proteome</keyword>
<organism evidence="2 3">
    <name type="scientific">Trema orientale</name>
    <name type="common">Charcoal tree</name>
    <name type="synonym">Celtis orientalis</name>
    <dbReference type="NCBI Taxonomy" id="63057"/>
    <lineage>
        <taxon>Eukaryota</taxon>
        <taxon>Viridiplantae</taxon>
        <taxon>Streptophyta</taxon>
        <taxon>Embryophyta</taxon>
        <taxon>Tracheophyta</taxon>
        <taxon>Spermatophyta</taxon>
        <taxon>Magnoliopsida</taxon>
        <taxon>eudicotyledons</taxon>
        <taxon>Gunneridae</taxon>
        <taxon>Pentapetalae</taxon>
        <taxon>rosids</taxon>
        <taxon>fabids</taxon>
        <taxon>Rosales</taxon>
        <taxon>Cannabaceae</taxon>
        <taxon>Trema</taxon>
    </lineage>
</organism>
<evidence type="ECO:0000313" key="3">
    <source>
        <dbReference type="Proteomes" id="UP000237000"/>
    </source>
</evidence>
<dbReference type="Proteomes" id="UP000237000">
    <property type="component" value="Unassembled WGS sequence"/>
</dbReference>
<name>A0A2P5AR51_TREOI</name>
<accession>A0A2P5AR51</accession>
<reference evidence="3" key="1">
    <citation type="submission" date="2016-06" db="EMBL/GenBank/DDBJ databases">
        <title>Parallel loss of symbiosis genes in relatives of nitrogen-fixing non-legume Parasponia.</title>
        <authorList>
            <person name="Van Velzen R."/>
            <person name="Holmer R."/>
            <person name="Bu F."/>
            <person name="Rutten L."/>
            <person name="Van Zeijl A."/>
            <person name="Liu W."/>
            <person name="Santuari L."/>
            <person name="Cao Q."/>
            <person name="Sharma T."/>
            <person name="Shen D."/>
            <person name="Roswanjaya Y."/>
            <person name="Wardhani T."/>
            <person name="Kalhor M.S."/>
            <person name="Jansen J."/>
            <person name="Van den Hoogen J."/>
            <person name="Gungor B."/>
            <person name="Hartog M."/>
            <person name="Hontelez J."/>
            <person name="Verver J."/>
            <person name="Yang W.-C."/>
            <person name="Schijlen E."/>
            <person name="Repin R."/>
            <person name="Schilthuizen M."/>
            <person name="Schranz E."/>
            <person name="Heidstra R."/>
            <person name="Miyata K."/>
            <person name="Fedorova E."/>
            <person name="Kohlen W."/>
            <person name="Bisseling T."/>
            <person name="Smit S."/>
            <person name="Geurts R."/>
        </authorList>
    </citation>
    <scope>NUCLEOTIDE SEQUENCE [LARGE SCALE GENOMIC DNA]</scope>
    <source>
        <strain evidence="3">cv. RG33-2</strain>
    </source>
</reference>
<evidence type="ECO:0000313" key="2">
    <source>
        <dbReference type="EMBL" id="PON39026.1"/>
    </source>
</evidence>
<evidence type="ECO:0000256" key="1">
    <source>
        <dbReference type="SAM" id="MobiDB-lite"/>
    </source>
</evidence>
<proteinExistence type="predicted"/>
<dbReference type="EMBL" id="JXTC01000732">
    <property type="protein sequence ID" value="PON39026.1"/>
    <property type="molecule type" value="Genomic_DNA"/>
</dbReference>
<dbReference type="AlphaFoldDB" id="A0A2P5AR51"/>
<feature type="region of interest" description="Disordered" evidence="1">
    <location>
        <begin position="29"/>
        <end position="70"/>
    </location>
</feature>
<gene>
    <name evidence="2" type="ORF">TorRG33x02_343740</name>
</gene>
<sequence length="70" mass="8348">MGTTNVDSMSNVEQRRIWKWASHRSIRERESGDFLQERRKGNRERESERERQNRGSGVIEAESDVEQTRI</sequence>
<feature type="compositionally biased region" description="Basic and acidic residues" evidence="1">
    <location>
        <begin position="29"/>
        <end position="53"/>
    </location>
</feature>
<protein>
    <submittedName>
        <fullName evidence="2">Uncharacterized protein</fullName>
    </submittedName>
</protein>
<dbReference type="InParanoid" id="A0A2P5AR51"/>
<comment type="caution">
    <text evidence="2">The sequence shown here is derived from an EMBL/GenBank/DDBJ whole genome shotgun (WGS) entry which is preliminary data.</text>
</comment>